<dbReference type="Gene3D" id="2.60.120.260">
    <property type="entry name" value="Galactose-binding domain-like"/>
    <property type="match status" value="1"/>
</dbReference>
<sequence length="412" mass="46351">MYFIKNNYTMKNIKLFSLTLLSICLLNFSCEEEERGPLVGDGVPPNVITEVTVENLPGGAIIKYKLPPDEDALLVEASYERNGELISARSSNFKNYVSIEGLKETSPQDVNLVVVDRSNNKSTPVKVTINPQTAPIDKLFSSFELVPDFGGVRLKYNNEDNIKAELLLYASDANGNISYNQSAFIENDNRSHFTYRTFAPALQNFGVAAIDRWNNITDIKQTKVLPLSEIQLDIQKFDDLFLNGDRQDAFGWVMPNMWNGSIDGSGYHTSQTEPGVTIAPYTEPYHMFTMDLGVKAKLSRFKFWQRQGSWIFTHGNPRYFEVWGIDELPADNGDSFEGWTKLIENGEVIKPSGGAIGLNSAEDAASAASGEEFEFPIDAPPIRYIRFVNLKNWSEGKFMHIMEVNFWGQLAE</sequence>
<dbReference type="InterPro" id="IPR032527">
    <property type="entry name" value="DUF4959"/>
</dbReference>
<dbReference type="EMBL" id="FXAO01000001">
    <property type="protein sequence ID" value="SMG08533.1"/>
    <property type="molecule type" value="Genomic_DNA"/>
</dbReference>
<dbReference type="Pfam" id="PF17166">
    <property type="entry name" value="DUF5126"/>
    <property type="match status" value="1"/>
</dbReference>
<protein>
    <recommendedName>
        <fullName evidence="6">F5/8 type C domain-containing protein</fullName>
    </recommendedName>
</protein>
<name>A0A1X7I2D0_9FLAO</name>
<reference evidence="5" key="1">
    <citation type="submission" date="2017-04" db="EMBL/GenBank/DDBJ databases">
        <authorList>
            <person name="Varghese N."/>
            <person name="Submissions S."/>
        </authorList>
    </citation>
    <scope>NUCLEOTIDE SEQUENCE [LARGE SCALE GENOMIC DNA]</scope>
    <source>
        <strain evidence="5">DSM 19835</strain>
    </source>
</reference>
<organism evidence="4 5">
    <name type="scientific">Arenibacter troitsensis</name>
    <dbReference type="NCBI Taxonomy" id="188872"/>
    <lineage>
        <taxon>Bacteria</taxon>
        <taxon>Pseudomonadati</taxon>
        <taxon>Bacteroidota</taxon>
        <taxon>Flavobacteriia</taxon>
        <taxon>Flavobacteriales</taxon>
        <taxon>Flavobacteriaceae</taxon>
        <taxon>Arenibacter</taxon>
    </lineage>
</organism>
<dbReference type="Pfam" id="PF16391">
    <property type="entry name" value="DUF5000"/>
    <property type="match status" value="1"/>
</dbReference>
<feature type="domain" description="DUF4959" evidence="1">
    <location>
        <begin position="29"/>
        <end position="131"/>
    </location>
</feature>
<evidence type="ECO:0000259" key="1">
    <source>
        <dbReference type="Pfam" id="PF16323"/>
    </source>
</evidence>
<feature type="domain" description="DUF5000" evidence="2">
    <location>
        <begin position="268"/>
        <end position="408"/>
    </location>
</feature>
<evidence type="ECO:0000313" key="5">
    <source>
        <dbReference type="Proteomes" id="UP000193420"/>
    </source>
</evidence>
<gene>
    <name evidence="4" type="ORF">SAMN03080602_00359</name>
</gene>
<evidence type="ECO:0000313" key="4">
    <source>
        <dbReference type="EMBL" id="SMG08533.1"/>
    </source>
</evidence>
<keyword evidence="5" id="KW-1185">Reference proteome</keyword>
<dbReference type="Proteomes" id="UP000193420">
    <property type="component" value="Unassembled WGS sequence"/>
</dbReference>
<dbReference type="OrthoDB" id="1312186at2"/>
<dbReference type="AlphaFoldDB" id="A0A1X7I2D0"/>
<dbReference type="STRING" id="188872.SAMN03080602_00359"/>
<accession>A0A1X7I2D0</accession>
<evidence type="ECO:0000259" key="2">
    <source>
        <dbReference type="Pfam" id="PF16391"/>
    </source>
</evidence>
<dbReference type="Pfam" id="PF16323">
    <property type="entry name" value="DUF4959"/>
    <property type="match status" value="1"/>
</dbReference>
<feature type="domain" description="DUF5126" evidence="3">
    <location>
        <begin position="133"/>
        <end position="233"/>
    </location>
</feature>
<dbReference type="InterPro" id="IPR032164">
    <property type="entry name" value="DUF5000"/>
</dbReference>
<proteinExistence type="predicted"/>
<evidence type="ECO:0008006" key="6">
    <source>
        <dbReference type="Google" id="ProtNLM"/>
    </source>
</evidence>
<evidence type="ECO:0000259" key="3">
    <source>
        <dbReference type="Pfam" id="PF17166"/>
    </source>
</evidence>
<dbReference type="InterPro" id="IPR033431">
    <property type="entry name" value="DUF5126"/>
</dbReference>